<evidence type="ECO:0000256" key="1">
    <source>
        <dbReference type="ARBA" id="ARBA00004442"/>
    </source>
</evidence>
<dbReference type="Gene3D" id="1.20.1600.10">
    <property type="entry name" value="Outer membrane efflux proteins (OEP)"/>
    <property type="match status" value="1"/>
</dbReference>
<keyword evidence="11" id="KW-1185">Reference proteome</keyword>
<keyword evidence="5 9" id="KW-0812">Transmembrane</keyword>
<gene>
    <name evidence="10" type="ORF">GXM_06530</name>
</gene>
<dbReference type="RefSeq" id="WP_152590443.1">
    <property type="nucleotide sequence ID" value="NZ_CP045226.1"/>
</dbReference>
<evidence type="ECO:0000313" key="10">
    <source>
        <dbReference type="EMBL" id="QFS49036.1"/>
    </source>
</evidence>
<feature type="compositionally biased region" description="Basic and acidic residues" evidence="8">
    <location>
        <begin position="77"/>
        <end position="90"/>
    </location>
</feature>
<dbReference type="Pfam" id="PF02321">
    <property type="entry name" value="OEP"/>
    <property type="match status" value="1"/>
</dbReference>
<comment type="subcellular location">
    <subcellularLocation>
        <location evidence="1">Cell outer membrane</location>
    </subcellularLocation>
</comment>
<evidence type="ECO:0000256" key="2">
    <source>
        <dbReference type="ARBA" id="ARBA00007613"/>
    </source>
</evidence>
<dbReference type="PANTHER" id="PTHR30026:SF20">
    <property type="entry name" value="OUTER MEMBRANE PROTEIN TOLC"/>
    <property type="match status" value="1"/>
</dbReference>
<evidence type="ECO:0000256" key="9">
    <source>
        <dbReference type="SAM" id="Phobius"/>
    </source>
</evidence>
<dbReference type="InterPro" id="IPR003423">
    <property type="entry name" value="OMP_efflux"/>
</dbReference>
<keyword evidence="7" id="KW-0998">Cell outer membrane</keyword>
<dbReference type="GO" id="GO:1990281">
    <property type="term" value="C:efflux pump complex"/>
    <property type="evidence" value="ECO:0007669"/>
    <property type="project" value="TreeGrafter"/>
</dbReference>
<accession>A0A5P8WA31</accession>
<dbReference type="PANTHER" id="PTHR30026">
    <property type="entry name" value="OUTER MEMBRANE PROTEIN TOLC"/>
    <property type="match status" value="1"/>
</dbReference>
<dbReference type="GO" id="GO:0015562">
    <property type="term" value="F:efflux transmembrane transporter activity"/>
    <property type="evidence" value="ECO:0007669"/>
    <property type="project" value="InterPro"/>
</dbReference>
<name>A0A5P8WA31_9NOSO</name>
<evidence type="ECO:0000256" key="6">
    <source>
        <dbReference type="ARBA" id="ARBA00023136"/>
    </source>
</evidence>
<dbReference type="EMBL" id="CP045226">
    <property type="protein sequence ID" value="QFS49036.1"/>
    <property type="molecule type" value="Genomic_DNA"/>
</dbReference>
<dbReference type="GO" id="GO:0009279">
    <property type="term" value="C:cell outer membrane"/>
    <property type="evidence" value="ECO:0007669"/>
    <property type="project" value="UniProtKB-SubCell"/>
</dbReference>
<evidence type="ECO:0000256" key="5">
    <source>
        <dbReference type="ARBA" id="ARBA00022692"/>
    </source>
</evidence>
<evidence type="ECO:0000256" key="3">
    <source>
        <dbReference type="ARBA" id="ARBA00022448"/>
    </source>
</evidence>
<proteinExistence type="inferred from homology"/>
<feature type="region of interest" description="Disordered" evidence="8">
    <location>
        <begin position="64"/>
        <end position="101"/>
    </location>
</feature>
<evidence type="ECO:0008006" key="12">
    <source>
        <dbReference type="Google" id="ProtNLM"/>
    </source>
</evidence>
<evidence type="ECO:0000256" key="7">
    <source>
        <dbReference type="ARBA" id="ARBA00023237"/>
    </source>
</evidence>
<keyword evidence="9" id="KW-1133">Transmembrane helix</keyword>
<keyword evidence="4" id="KW-1134">Transmembrane beta strand</keyword>
<dbReference type="GO" id="GO:0015288">
    <property type="term" value="F:porin activity"/>
    <property type="evidence" value="ECO:0007669"/>
    <property type="project" value="TreeGrafter"/>
</dbReference>
<dbReference type="SUPFAM" id="SSF56954">
    <property type="entry name" value="Outer membrane efflux proteins (OEP)"/>
    <property type="match status" value="1"/>
</dbReference>
<reference evidence="10 11" key="1">
    <citation type="submission" date="2019-10" db="EMBL/GenBank/DDBJ databases">
        <title>Genomic and transcriptomic insights into the perfect genentic adaptation of a filamentous nitrogen-fixing cyanobacterium to rice fields.</title>
        <authorList>
            <person name="Chen Z."/>
        </authorList>
    </citation>
    <scope>NUCLEOTIDE SEQUENCE [LARGE SCALE GENOMIC DNA]</scope>
    <source>
        <strain evidence="10">CCNUC1</strain>
    </source>
</reference>
<dbReference type="Proteomes" id="UP000326678">
    <property type="component" value="Chromosome Gxm1"/>
</dbReference>
<evidence type="ECO:0000256" key="8">
    <source>
        <dbReference type="SAM" id="MobiDB-lite"/>
    </source>
</evidence>
<protein>
    <recommendedName>
        <fullName evidence="12">TolC family protein</fullName>
    </recommendedName>
</protein>
<dbReference type="InterPro" id="IPR051906">
    <property type="entry name" value="TolC-like"/>
</dbReference>
<comment type="similarity">
    <text evidence="2">Belongs to the outer membrane factor (OMF) (TC 1.B.17) family.</text>
</comment>
<evidence type="ECO:0000256" key="4">
    <source>
        <dbReference type="ARBA" id="ARBA00022452"/>
    </source>
</evidence>
<evidence type="ECO:0000313" key="11">
    <source>
        <dbReference type="Proteomes" id="UP000326678"/>
    </source>
</evidence>
<dbReference type="KEGG" id="nsh:GXM_06530"/>
<sequence>MQKLPNQDSQPQNQLYLSLRSLNLFLLNAVVVSTVILGTTRILTQIFKSPKIFTPAVGVETAVKPPIVSEGNQPISNDRKTRSHPTDQERQQPTNSAKPTLDASKMHNTLVANLQPQNQNNQQLLNNQTRWSKTRLRRSLLTLNLINNKQPPPDLVRTPSQSVSKEESPINFQLTTDTQGEQTQAAALISQNQFPKVEKKAENSLKQNQQESLQNAGTVALKLSDIVVLALQNNRTIKNSYLERIAQRQDLAVAEDKFAPDFTPSLSMSVASSESSATTTTNEAGLEAKMKIPTGGELSFGFAGNALTPKISFNQPLLRGAGVDVNRASIKTARLTEKSNVLGLKSTLTNTITDAILAYRNLLRAQEQLKIEQLSLKSAQEILEINQALIAAGRLAPVEIIQSQTAIANRQVSLVAAQNSLQSTKLALLQVLDIDQNTNIVAAEVPKASPVTLDQNKIKQLALLNQPEYLQAQLNQDIAKLNLLEAENNRRWDLGLNISYDNAGNNATPDVRAGLIFSKTLGDLTVEQTFQRSRVNLLQTENNLNEQRESLDIQVTDGIRDVNLSFKQVELAGQARESSERQLEIEREKQRLGRGSGVFEIVSLENSLVEARNAELNATIEYLNALTNLDKTVGTTLNTWQITIERNQN</sequence>
<organism evidence="10 11">
    <name type="scientific">Nostoc sphaeroides CCNUC1</name>
    <dbReference type="NCBI Taxonomy" id="2653204"/>
    <lineage>
        <taxon>Bacteria</taxon>
        <taxon>Bacillati</taxon>
        <taxon>Cyanobacteriota</taxon>
        <taxon>Cyanophyceae</taxon>
        <taxon>Nostocales</taxon>
        <taxon>Nostocaceae</taxon>
        <taxon>Nostoc</taxon>
    </lineage>
</organism>
<keyword evidence="3" id="KW-0813">Transport</keyword>
<keyword evidence="6 9" id="KW-0472">Membrane</keyword>
<feature type="transmembrane region" description="Helical" evidence="9">
    <location>
        <begin position="21"/>
        <end position="43"/>
    </location>
</feature>
<dbReference type="AlphaFoldDB" id="A0A5P8WA31"/>